<dbReference type="GO" id="GO:0046872">
    <property type="term" value="F:metal ion binding"/>
    <property type="evidence" value="ECO:0007669"/>
    <property type="project" value="UniProtKB-KW"/>
</dbReference>
<dbReference type="InterPro" id="IPR038062">
    <property type="entry name" value="ScdA-like_N_sf"/>
</dbReference>
<protein>
    <submittedName>
        <fullName evidence="6">Iron-sulfur cluster repair di-iron protein</fullName>
    </submittedName>
</protein>
<evidence type="ECO:0000313" key="6">
    <source>
        <dbReference type="EMBL" id="MRN53613.1"/>
    </source>
</evidence>
<sequence length="247" mass="28132">METQQTYDRTSEIAQPSLNTFNGEALVRDIVLQFPKAADYFKANKIDFCCGGARPLADAAAERGLDIDSMLGDLNKLLAEYPVLEEEKVWNTAPSAQLIEHIINKHHHYLREELPLIGQNVAKVFRVHGEDSPHLAEMHALFNTLKEELLQHTAKEEESEFPKILAYSVDPSEEALAELRLILNKLEDEHDAAGDILKKIRLVTNDFTPPGHACTTYRLTYARLEELEGMTFEHVHLENNILFPRYQ</sequence>
<evidence type="ECO:0000259" key="5">
    <source>
        <dbReference type="Pfam" id="PF01814"/>
    </source>
</evidence>
<dbReference type="Gene3D" id="1.10.3910.10">
    <property type="entry name" value="SP0561-like"/>
    <property type="match status" value="1"/>
</dbReference>
<accession>A0A7X2H6D3</accession>
<gene>
    <name evidence="6" type="primary">ric</name>
    <name evidence="6" type="ORF">GJB61_11455</name>
</gene>
<dbReference type="Gene3D" id="1.20.120.520">
    <property type="entry name" value="nmb1532 protein domain like"/>
    <property type="match status" value="1"/>
</dbReference>
<evidence type="ECO:0000256" key="4">
    <source>
        <dbReference type="ARBA" id="ARBA00023004"/>
    </source>
</evidence>
<evidence type="ECO:0000256" key="3">
    <source>
        <dbReference type="ARBA" id="ARBA00022723"/>
    </source>
</evidence>
<name>A0A7X2H6D3_9BACL</name>
<dbReference type="InterPro" id="IPR019903">
    <property type="entry name" value="RIC_family"/>
</dbReference>
<keyword evidence="4" id="KW-0408">Iron</keyword>
<dbReference type="RefSeq" id="WP_154118621.1">
    <property type="nucleotide sequence ID" value="NZ_WJXB01000003.1"/>
</dbReference>
<keyword evidence="3" id="KW-0479">Metal-binding</keyword>
<dbReference type="AlphaFoldDB" id="A0A7X2H6D3"/>
<comment type="subcellular location">
    <subcellularLocation>
        <location evidence="1">Cytoplasm</location>
    </subcellularLocation>
</comment>
<dbReference type="PANTHER" id="PTHR36438:SF1">
    <property type="entry name" value="IRON-SULFUR CLUSTER REPAIR PROTEIN YTFE"/>
    <property type="match status" value="1"/>
</dbReference>
<dbReference type="InterPro" id="IPR012312">
    <property type="entry name" value="Hemerythrin-like"/>
</dbReference>
<feature type="domain" description="Hemerythrin-like" evidence="5">
    <location>
        <begin position="100"/>
        <end position="245"/>
    </location>
</feature>
<organism evidence="6 7">
    <name type="scientific">Paenibacillus monticola</name>
    <dbReference type="NCBI Taxonomy" id="2666075"/>
    <lineage>
        <taxon>Bacteria</taxon>
        <taxon>Bacillati</taxon>
        <taxon>Bacillota</taxon>
        <taxon>Bacilli</taxon>
        <taxon>Bacillales</taxon>
        <taxon>Paenibacillaceae</taxon>
        <taxon>Paenibacillus</taxon>
    </lineage>
</organism>
<evidence type="ECO:0000256" key="2">
    <source>
        <dbReference type="ARBA" id="ARBA00022490"/>
    </source>
</evidence>
<dbReference type="Proteomes" id="UP000463051">
    <property type="component" value="Unassembled WGS sequence"/>
</dbReference>
<comment type="caution">
    <text evidence="6">The sequence shown here is derived from an EMBL/GenBank/DDBJ whole genome shotgun (WGS) entry which is preliminary data.</text>
</comment>
<keyword evidence="7" id="KW-1185">Reference proteome</keyword>
<dbReference type="PANTHER" id="PTHR36438">
    <property type="entry name" value="IRON-SULFUR CLUSTER REPAIR PROTEIN YTFE"/>
    <property type="match status" value="1"/>
</dbReference>
<proteinExistence type="predicted"/>
<dbReference type="EMBL" id="WJXB01000003">
    <property type="protein sequence ID" value="MRN53613.1"/>
    <property type="molecule type" value="Genomic_DNA"/>
</dbReference>
<evidence type="ECO:0000256" key="1">
    <source>
        <dbReference type="ARBA" id="ARBA00004496"/>
    </source>
</evidence>
<dbReference type="GO" id="GO:0005737">
    <property type="term" value="C:cytoplasm"/>
    <property type="evidence" value="ECO:0007669"/>
    <property type="project" value="UniProtKB-SubCell"/>
</dbReference>
<dbReference type="Pfam" id="PF01814">
    <property type="entry name" value="Hemerythrin"/>
    <property type="match status" value="1"/>
</dbReference>
<keyword evidence="2" id="KW-0963">Cytoplasm</keyword>
<dbReference type="Pfam" id="PF04405">
    <property type="entry name" value="ScdA_N"/>
    <property type="match status" value="1"/>
</dbReference>
<evidence type="ECO:0000313" key="7">
    <source>
        <dbReference type="Proteomes" id="UP000463051"/>
    </source>
</evidence>
<reference evidence="6 7" key="1">
    <citation type="submission" date="2019-11" db="EMBL/GenBank/DDBJ databases">
        <title>Paenibacillus monticola sp. nov., a novel PGPR strain isolated from mountain sample in China.</title>
        <authorList>
            <person name="Zhao Q."/>
            <person name="Li H.-P."/>
            <person name="Zhang J.-L."/>
        </authorList>
    </citation>
    <scope>NUCLEOTIDE SEQUENCE [LARGE SCALE GENOMIC DNA]</scope>
    <source>
        <strain evidence="6 7">LC-T2</strain>
    </source>
</reference>
<dbReference type="NCBIfam" id="TIGR03652">
    <property type="entry name" value="FeS_repair_RIC"/>
    <property type="match status" value="1"/>
</dbReference>